<dbReference type="InterPro" id="IPR040853">
    <property type="entry name" value="RapA2_cadherin-like"/>
</dbReference>
<feature type="non-terminal residue" evidence="2">
    <location>
        <position position="1"/>
    </location>
</feature>
<dbReference type="STRING" id="555512.SAMN04487993_10601"/>
<protein>
    <submittedName>
        <fullName evidence="2">Type I secretion C-terminal target domain (VC_A0849 subclass)</fullName>
    </submittedName>
</protein>
<dbReference type="AlphaFoldDB" id="A0A1G8V127"/>
<name>A0A1G8V127_9RHOB</name>
<dbReference type="NCBIfam" id="TIGR01965">
    <property type="entry name" value="VCBS_repeat"/>
    <property type="match status" value="2"/>
</dbReference>
<sequence>TLTDRFTVTTAGGTTQTVTVTLTGINDAAVIAGGKTGSVTEDSAVTNGALTTGGTLTVSDTDTGEAVFVAQAATAGSYGSFTLGTDGTWSYAADNSQAAIQALGTGDTLTDRFTVTTAGGDTETVTVTITGTDDLMPRSSRFSVSGMSAVDEAVRGTEAVNSHGFDNLTVGAPGVSHFEGASSFTFDNSFTDTATSDSTDGDEILVNQGADTLIGGSSDDRLQGGARSDRFVVEDEAGTVTILDFDGGEGDRIDLSAFGIADFAAAEVLISPQGPGGHDTRIELDADTVVVLEDVSPSALVASNLIL</sequence>
<proteinExistence type="predicted"/>
<evidence type="ECO:0000313" key="3">
    <source>
        <dbReference type="Proteomes" id="UP000199093"/>
    </source>
</evidence>
<reference evidence="2 3" key="1">
    <citation type="submission" date="2016-10" db="EMBL/GenBank/DDBJ databases">
        <authorList>
            <person name="de Groot N.N."/>
        </authorList>
    </citation>
    <scope>NUCLEOTIDE SEQUENCE [LARGE SCALE GENOMIC DNA]</scope>
    <source>
        <strain evidence="2 3">DSM 26424</strain>
    </source>
</reference>
<dbReference type="Proteomes" id="UP000199093">
    <property type="component" value="Unassembled WGS sequence"/>
</dbReference>
<dbReference type="InterPro" id="IPR010221">
    <property type="entry name" value="VCBS_dom"/>
</dbReference>
<keyword evidence="3" id="KW-1185">Reference proteome</keyword>
<feature type="domain" description="RapA2 cadherin-like" evidence="1">
    <location>
        <begin position="16"/>
        <end position="91"/>
    </location>
</feature>
<dbReference type="InterPro" id="IPR011049">
    <property type="entry name" value="Serralysin-like_metalloprot_C"/>
</dbReference>
<dbReference type="Pfam" id="PF17803">
    <property type="entry name" value="Cadherin_4"/>
    <property type="match status" value="1"/>
</dbReference>
<dbReference type="InterPro" id="IPR018511">
    <property type="entry name" value="Hemolysin-typ_Ca-bd_CS"/>
</dbReference>
<accession>A0A1G8V127</accession>
<organism evidence="2 3">
    <name type="scientific">Salipiger marinus</name>
    <dbReference type="NCBI Taxonomy" id="555512"/>
    <lineage>
        <taxon>Bacteria</taxon>
        <taxon>Pseudomonadati</taxon>
        <taxon>Pseudomonadota</taxon>
        <taxon>Alphaproteobacteria</taxon>
        <taxon>Rhodobacterales</taxon>
        <taxon>Roseobacteraceae</taxon>
        <taxon>Salipiger</taxon>
    </lineage>
</organism>
<dbReference type="PROSITE" id="PS00330">
    <property type="entry name" value="HEMOLYSIN_CALCIUM"/>
    <property type="match status" value="1"/>
</dbReference>
<dbReference type="EMBL" id="FNEJ01000060">
    <property type="protein sequence ID" value="SDJ59564.1"/>
    <property type="molecule type" value="Genomic_DNA"/>
</dbReference>
<evidence type="ECO:0000313" key="2">
    <source>
        <dbReference type="EMBL" id="SDJ59564.1"/>
    </source>
</evidence>
<dbReference type="Gene3D" id="2.60.40.10">
    <property type="entry name" value="Immunoglobulins"/>
    <property type="match status" value="1"/>
</dbReference>
<evidence type="ECO:0000259" key="1">
    <source>
        <dbReference type="Pfam" id="PF17803"/>
    </source>
</evidence>
<dbReference type="InterPro" id="IPR013783">
    <property type="entry name" value="Ig-like_fold"/>
</dbReference>
<gene>
    <name evidence="2" type="ORF">SAMN04487993_10601</name>
</gene>
<dbReference type="Gene3D" id="2.150.10.10">
    <property type="entry name" value="Serralysin-like metalloprotease, C-terminal"/>
    <property type="match status" value="1"/>
</dbReference>
<dbReference type="SUPFAM" id="SSF51120">
    <property type="entry name" value="beta-Roll"/>
    <property type="match status" value="1"/>
</dbReference>
<dbReference type="RefSeq" id="WP_207543708.1">
    <property type="nucleotide sequence ID" value="NZ_FNEJ01000060.1"/>
</dbReference>